<dbReference type="AlphaFoldDB" id="A0A5K1JTL1"/>
<accession>A0A5K1JTL1</accession>
<dbReference type="EMBL" id="LR724689">
    <property type="protein sequence ID" value="VWO95300.1"/>
    <property type="molecule type" value="Genomic_DNA"/>
</dbReference>
<protein>
    <submittedName>
        <fullName evidence="1">Adenylate cyclase</fullName>
    </submittedName>
</protein>
<gene>
    <name evidence="1" type="primary">Q9C443</name>
</gene>
<organism evidence="1">
    <name type="scientific">Ganoderma boninense</name>
    <dbReference type="NCBI Taxonomy" id="34458"/>
    <lineage>
        <taxon>Eukaryota</taxon>
        <taxon>Fungi</taxon>
        <taxon>Dikarya</taxon>
        <taxon>Basidiomycota</taxon>
        <taxon>Agaricomycotina</taxon>
        <taxon>Agaricomycetes</taxon>
        <taxon>Polyporales</taxon>
        <taxon>Polyporaceae</taxon>
        <taxon>Ganoderma</taxon>
    </lineage>
</organism>
<sequence>MDIAVDFQDAGTRLFETLRHHCPPQLYVHISLYNDFRALDRMFPLEAADKLTYLMVFADIEIHHTRRSSRRNCDNTHSNRFVNRLLSAISHLRLTHLRVVTNFAIYRPVRTAVLETDSVGHIGLGDKMDFEVTKTRFVGAVPTLQYLFLTTFGRAHAIPSKKISSESKIFTERWLTSKAWRVLHVNDENLDLWDSEVGSGSCVELSREAAERIIDRENLQLSSDEEVGHRFCQCKLQN</sequence>
<name>A0A5K1JTL1_9APHY</name>
<evidence type="ECO:0000313" key="1">
    <source>
        <dbReference type="EMBL" id="VWO95300.1"/>
    </source>
</evidence>
<proteinExistence type="predicted"/>
<reference evidence="1" key="1">
    <citation type="submission" date="2019-10" db="EMBL/GenBank/DDBJ databases">
        <authorList>
            <person name="Nor Muhammad N."/>
        </authorList>
    </citation>
    <scope>NUCLEOTIDE SEQUENCE</scope>
</reference>